<dbReference type="EMBL" id="LASV01000007">
    <property type="protein sequence ID" value="KKA25901.1"/>
    <property type="molecule type" value="Genomic_DNA"/>
</dbReference>
<dbReference type="STRING" id="1408163.A0A0F4Z728"/>
<dbReference type="Proteomes" id="UP000053958">
    <property type="component" value="Unassembled WGS sequence"/>
</dbReference>
<proteinExistence type="predicted"/>
<protein>
    <submittedName>
        <fullName evidence="1">Uncharacterized protein</fullName>
    </submittedName>
</protein>
<dbReference type="RefSeq" id="XP_013332513.1">
    <property type="nucleotide sequence ID" value="XM_013477059.1"/>
</dbReference>
<dbReference type="OrthoDB" id="3508621at2759"/>
<evidence type="ECO:0000313" key="1">
    <source>
        <dbReference type="EMBL" id="KKA25901.1"/>
    </source>
</evidence>
<comment type="caution">
    <text evidence="1">The sequence shown here is derived from an EMBL/GenBank/DDBJ whole genome shotgun (WGS) entry which is preliminary data.</text>
</comment>
<dbReference type="GeneID" id="25312168"/>
<dbReference type="AlphaFoldDB" id="A0A0F4Z728"/>
<name>A0A0F4Z728_RASE3</name>
<keyword evidence="2" id="KW-1185">Reference proteome</keyword>
<gene>
    <name evidence="1" type="ORF">T310_0104</name>
</gene>
<accession>A0A0F4Z728</accession>
<evidence type="ECO:0000313" key="2">
    <source>
        <dbReference type="Proteomes" id="UP000053958"/>
    </source>
</evidence>
<sequence>MPKSEKPAVSPTPALTLLVAPGHIHCELLSEAQTGWCRQGNLRTEQKWEEACSIVNSSSESRQYLNLVKENTRAQSLNADVDRWPGSFKPVRRFQEQVFTIYEKSNAYAKAVAAASAPTRTLRKRVTTIGRSLGQSLKDVFSPDAGKMTGTGTAGPSSQPAANLDLYPDAEDEAIVNTSLILLLEALADLVPGTMSEWVLNHVHFNAKFNNGSYNAYTDGVFWTSHSRIIQAIVEVKKRISFDDPAPFQMQETAEMVGWILKESNDVTVFNNK</sequence>
<reference evidence="1 2" key="1">
    <citation type="submission" date="2015-04" db="EMBL/GenBank/DDBJ databases">
        <authorList>
            <person name="Heijne W.H."/>
            <person name="Fedorova N.D."/>
            <person name="Nierman W.C."/>
            <person name="Vollebregt A.W."/>
            <person name="Zhao Z."/>
            <person name="Wu L."/>
            <person name="Kumar M."/>
            <person name="Stam H."/>
            <person name="van den Berg M.A."/>
            <person name="Pel H.J."/>
        </authorList>
    </citation>
    <scope>NUCLEOTIDE SEQUENCE [LARGE SCALE GENOMIC DNA]</scope>
    <source>
        <strain evidence="1 2">CBS 393.64</strain>
    </source>
</reference>
<organism evidence="1 2">
    <name type="scientific">Rasamsonia emersonii (strain ATCC 16479 / CBS 393.64 / IMI 116815)</name>
    <dbReference type="NCBI Taxonomy" id="1408163"/>
    <lineage>
        <taxon>Eukaryota</taxon>
        <taxon>Fungi</taxon>
        <taxon>Dikarya</taxon>
        <taxon>Ascomycota</taxon>
        <taxon>Pezizomycotina</taxon>
        <taxon>Eurotiomycetes</taxon>
        <taxon>Eurotiomycetidae</taxon>
        <taxon>Eurotiales</taxon>
        <taxon>Trichocomaceae</taxon>
        <taxon>Rasamsonia</taxon>
    </lineage>
</organism>